<proteinExistence type="predicted"/>
<comment type="caution">
    <text evidence="4">The sequence shown here is derived from an EMBL/GenBank/DDBJ whole genome shotgun (WGS) entry which is preliminary data.</text>
</comment>
<dbReference type="SUPFAM" id="SSF46689">
    <property type="entry name" value="Homeodomain-like"/>
    <property type="match status" value="1"/>
</dbReference>
<feature type="DNA-binding region" description="H-T-H motif" evidence="2">
    <location>
        <begin position="34"/>
        <end position="53"/>
    </location>
</feature>
<reference evidence="5" key="1">
    <citation type="journal article" date="2019" name="Int. J. Syst. Evol. Microbiol.">
        <title>The Global Catalogue of Microorganisms (GCM) 10K type strain sequencing project: providing services to taxonomists for standard genome sequencing and annotation.</title>
        <authorList>
            <consortium name="The Broad Institute Genomics Platform"/>
            <consortium name="The Broad Institute Genome Sequencing Center for Infectious Disease"/>
            <person name="Wu L."/>
            <person name="Ma J."/>
        </authorList>
    </citation>
    <scope>NUCLEOTIDE SEQUENCE [LARGE SCALE GENOMIC DNA]</scope>
    <source>
        <strain evidence="5">JCM 18956</strain>
    </source>
</reference>
<gene>
    <name evidence="4" type="ORF">GCM10025780_00020</name>
</gene>
<keyword evidence="5" id="KW-1185">Reference proteome</keyword>
<dbReference type="InterPro" id="IPR001647">
    <property type="entry name" value="HTH_TetR"/>
</dbReference>
<evidence type="ECO:0000256" key="1">
    <source>
        <dbReference type="ARBA" id="ARBA00023125"/>
    </source>
</evidence>
<keyword evidence="1 2" id="KW-0238">DNA-binding</keyword>
<dbReference type="RefSeq" id="WP_345371778.1">
    <property type="nucleotide sequence ID" value="NZ_BAABLM010000001.1"/>
</dbReference>
<dbReference type="PROSITE" id="PS50977">
    <property type="entry name" value="HTH_TETR_2"/>
    <property type="match status" value="1"/>
</dbReference>
<name>A0ABP8VJM2_9MICO</name>
<evidence type="ECO:0000313" key="4">
    <source>
        <dbReference type="EMBL" id="GAA4663496.1"/>
    </source>
</evidence>
<organism evidence="4 5">
    <name type="scientific">Frondihabitans cladoniiphilus</name>
    <dbReference type="NCBI Taxonomy" id="715785"/>
    <lineage>
        <taxon>Bacteria</taxon>
        <taxon>Bacillati</taxon>
        <taxon>Actinomycetota</taxon>
        <taxon>Actinomycetes</taxon>
        <taxon>Micrococcales</taxon>
        <taxon>Microbacteriaceae</taxon>
        <taxon>Frondihabitans</taxon>
    </lineage>
</organism>
<evidence type="ECO:0000256" key="2">
    <source>
        <dbReference type="PROSITE-ProRule" id="PRU00335"/>
    </source>
</evidence>
<protein>
    <recommendedName>
        <fullName evidence="3">HTH tetR-type domain-containing protein</fullName>
    </recommendedName>
</protein>
<dbReference type="Proteomes" id="UP001501295">
    <property type="component" value="Unassembled WGS sequence"/>
</dbReference>
<accession>A0ABP8VJM2</accession>
<evidence type="ECO:0000313" key="5">
    <source>
        <dbReference type="Proteomes" id="UP001501295"/>
    </source>
</evidence>
<evidence type="ECO:0000259" key="3">
    <source>
        <dbReference type="PROSITE" id="PS50977"/>
    </source>
</evidence>
<dbReference type="Gene3D" id="1.10.357.10">
    <property type="entry name" value="Tetracycline Repressor, domain 2"/>
    <property type="match status" value="1"/>
</dbReference>
<sequence length="194" mass="21429">MTDRSQDPRSLRTVATLRAALRTALSDRSLDEINVSELCRIAGVRRTTFYTHYPSVSGLLTEMLTAEIDELLDVPVGLDQSVSEISAEFQKTLVEAFGLVTRDRPLFRAGLESSVGAPLRRALLRMFADRLEIAIGVWRRLGVEVPTDVTVAIAFSAGGLCTSVEAWALSCDTDSVAWADAVRDQMPPWWPRYA</sequence>
<feature type="domain" description="HTH tetR-type" evidence="3">
    <location>
        <begin position="11"/>
        <end position="71"/>
    </location>
</feature>
<dbReference type="EMBL" id="BAABLM010000001">
    <property type="protein sequence ID" value="GAA4663496.1"/>
    <property type="molecule type" value="Genomic_DNA"/>
</dbReference>
<dbReference type="InterPro" id="IPR009057">
    <property type="entry name" value="Homeodomain-like_sf"/>
</dbReference>